<gene>
    <name evidence="3" type="ORF">FY528_19285</name>
</gene>
<comment type="caution">
    <text evidence="3">The sequence shown here is derived from an EMBL/GenBank/DDBJ whole genome shotgun (WGS) entry which is preliminary data.</text>
</comment>
<evidence type="ECO:0000313" key="4">
    <source>
        <dbReference type="Proteomes" id="UP000322791"/>
    </source>
</evidence>
<evidence type="ECO:0000256" key="1">
    <source>
        <dbReference type="SAM" id="Phobius"/>
    </source>
</evidence>
<feature type="transmembrane region" description="Helical" evidence="1">
    <location>
        <begin position="40"/>
        <end position="59"/>
    </location>
</feature>
<reference evidence="3 4" key="1">
    <citation type="submission" date="2019-08" db="EMBL/GenBank/DDBJ databases">
        <authorList>
            <person name="Seo M.-J."/>
        </authorList>
    </citation>
    <scope>NUCLEOTIDE SEQUENCE [LARGE SCALE GENOMIC DNA]</scope>
    <source>
        <strain evidence="3 4">KIGAM108</strain>
    </source>
</reference>
<dbReference type="EMBL" id="VTHL01000028">
    <property type="protein sequence ID" value="TYZ06180.1"/>
    <property type="molecule type" value="Genomic_DNA"/>
</dbReference>
<proteinExistence type="predicted"/>
<protein>
    <submittedName>
        <fullName evidence="3">DUF305 domain-containing protein</fullName>
    </submittedName>
</protein>
<dbReference type="InterPro" id="IPR005183">
    <property type="entry name" value="DUF305_CopM-like"/>
</dbReference>
<keyword evidence="1" id="KW-0812">Transmembrane</keyword>
<accession>A0A5D6USY7</accession>
<dbReference type="Gene3D" id="1.20.1260.10">
    <property type="match status" value="1"/>
</dbReference>
<feature type="domain" description="DUF305" evidence="2">
    <location>
        <begin position="88"/>
        <end position="143"/>
    </location>
</feature>
<dbReference type="AlphaFoldDB" id="A0A5D6USY7"/>
<feature type="transmembrane region" description="Helical" evidence="1">
    <location>
        <begin position="9"/>
        <end position="28"/>
    </location>
</feature>
<feature type="transmembrane region" description="Helical" evidence="1">
    <location>
        <begin position="71"/>
        <end position="91"/>
    </location>
</feature>
<dbReference type="Pfam" id="PF03713">
    <property type="entry name" value="DUF305"/>
    <property type="match status" value="1"/>
</dbReference>
<dbReference type="InterPro" id="IPR012347">
    <property type="entry name" value="Ferritin-like"/>
</dbReference>
<keyword evidence="1" id="KW-1133">Transmembrane helix</keyword>
<sequence length="152" mass="17205">MSPHPYRGFAIMLTVSFFVMYAVMFLNVDQFDHVYLSLTRTYMSLLMVAAMALVMLSLMRHMYPNQRLNRLIAGGSVLVFALVLTLLRAQIPVGDVQYLKAMIPHHSSAILVSRSAEFKDPEVKKLSEGIIQSQEREIAEMKAAIARLESQQ</sequence>
<evidence type="ECO:0000259" key="2">
    <source>
        <dbReference type="Pfam" id="PF03713"/>
    </source>
</evidence>
<keyword evidence="4" id="KW-1185">Reference proteome</keyword>
<organism evidence="3 4">
    <name type="scientific">Hymenobacter lutimineralis</name>
    <dbReference type="NCBI Taxonomy" id="2606448"/>
    <lineage>
        <taxon>Bacteria</taxon>
        <taxon>Pseudomonadati</taxon>
        <taxon>Bacteroidota</taxon>
        <taxon>Cytophagia</taxon>
        <taxon>Cytophagales</taxon>
        <taxon>Hymenobacteraceae</taxon>
        <taxon>Hymenobacter</taxon>
    </lineage>
</organism>
<keyword evidence="1" id="KW-0472">Membrane</keyword>
<dbReference type="Proteomes" id="UP000322791">
    <property type="component" value="Unassembled WGS sequence"/>
</dbReference>
<name>A0A5D6USY7_9BACT</name>
<evidence type="ECO:0000313" key="3">
    <source>
        <dbReference type="EMBL" id="TYZ06180.1"/>
    </source>
</evidence>